<protein>
    <submittedName>
        <fullName evidence="2">Uncharacterized protein</fullName>
    </submittedName>
</protein>
<feature type="compositionally biased region" description="Polar residues" evidence="1">
    <location>
        <begin position="165"/>
        <end position="175"/>
    </location>
</feature>
<organism evidence="2 3">
    <name type="scientific">Ramlibacter henchirensis</name>
    <dbReference type="NCBI Taxonomy" id="204072"/>
    <lineage>
        <taxon>Bacteria</taxon>
        <taxon>Pseudomonadati</taxon>
        <taxon>Pseudomonadota</taxon>
        <taxon>Betaproteobacteria</taxon>
        <taxon>Burkholderiales</taxon>
        <taxon>Comamonadaceae</taxon>
        <taxon>Ramlibacter</taxon>
    </lineage>
</organism>
<accession>A0A4Z0C2J3</accession>
<feature type="region of interest" description="Disordered" evidence="1">
    <location>
        <begin position="156"/>
        <end position="175"/>
    </location>
</feature>
<dbReference type="EMBL" id="SMLM01000001">
    <property type="protein sequence ID" value="TFZ05172.1"/>
    <property type="molecule type" value="Genomic_DNA"/>
</dbReference>
<evidence type="ECO:0000313" key="3">
    <source>
        <dbReference type="Proteomes" id="UP000298180"/>
    </source>
</evidence>
<dbReference type="OrthoDB" id="9758229at2"/>
<dbReference type="Proteomes" id="UP000298180">
    <property type="component" value="Unassembled WGS sequence"/>
</dbReference>
<proteinExistence type="predicted"/>
<dbReference type="AlphaFoldDB" id="A0A4Z0C2J3"/>
<reference evidence="2 3" key="1">
    <citation type="submission" date="2019-03" db="EMBL/GenBank/DDBJ databases">
        <title>Ramlibacter henchirensis DSM 14656, whole genome shotgun sequence.</title>
        <authorList>
            <person name="Zhang X."/>
            <person name="Feng G."/>
            <person name="Zhu H."/>
        </authorList>
    </citation>
    <scope>NUCLEOTIDE SEQUENCE [LARGE SCALE GENOMIC DNA]</scope>
    <source>
        <strain evidence="2 3">DSM 14656</strain>
    </source>
</reference>
<keyword evidence="3" id="KW-1185">Reference proteome</keyword>
<dbReference type="RefSeq" id="WP_135261253.1">
    <property type="nucleotide sequence ID" value="NZ_SMLM01000001.1"/>
</dbReference>
<evidence type="ECO:0000313" key="2">
    <source>
        <dbReference type="EMBL" id="TFZ05172.1"/>
    </source>
</evidence>
<name>A0A4Z0C2J3_9BURK</name>
<comment type="caution">
    <text evidence="2">The sequence shown here is derived from an EMBL/GenBank/DDBJ whole genome shotgun (WGS) entry which is preliminary data.</text>
</comment>
<sequence length="706" mass="77677">MSGWRRVVARLRAVRIDARQVAIALLVAWFLGLVGATVQLENWQAQLTRTLMQLEADKEFRARVSQRDQIDPQWYRRKALGLLAALEKVRRDTWWTLSVPGSWNYFDDLEERLAERMEREFADIVLDTLRRELLARAARLTGAPLAPGGAALREPIECGAPAPSRASTAPGNTAENQPEFAALRDWIGSLGELESAVQAWQALHQDPGAQGIVHLRRLVRYTLDADLPGPLTRSVELFNAISRAGGAPPSQLVTAMQAAARCTLLQGSAALDARLLAQNELLALEQSLLDRSAGMFELRRQEPFVVGLQRLSSVLTLMQQQEALLARGGTAWMREGRLATGPAHQALMDQAAGMALLGPEVVQQARAQSEAAFTRFRRQFDALFGRQGEPGLVWNEAQGRYQLSPQRAALRNGLALLLQEPVMRLRGDGTLAPAPASFEEALGVMDARRRLRRDVLPALPDFARPSVARLIDARLALLAHDAAANAIRASLPQDVRAPFDATAFRAQREKLAQVRGMLVTLGAADLAQRLGTQQAAELGSRLARAREEVRMLPLFSARVGDFSWWRGEPAPLLRALGVADTAGLPNFVGGQFRQIEALSRNAERYIAVADGALAADPAARGWERMAREVDRYRSHLPDSSMLAMERYLTTVGPQLRRENCAELLMSQSPPRHDDEVALTLTQWHNALVQRCVQLRSAAGALGQPGN</sequence>
<gene>
    <name evidence="2" type="ORF">EZ313_00370</name>
</gene>
<evidence type="ECO:0000256" key="1">
    <source>
        <dbReference type="SAM" id="MobiDB-lite"/>
    </source>
</evidence>